<gene>
    <name evidence="1" type="ORF">chiPu_0005665</name>
</gene>
<protein>
    <submittedName>
        <fullName evidence="1">Uncharacterized protein</fullName>
    </submittedName>
</protein>
<dbReference type="AlphaFoldDB" id="A0A401SA10"/>
<comment type="caution">
    <text evidence="1">The sequence shown here is derived from an EMBL/GenBank/DDBJ whole genome shotgun (WGS) entry which is preliminary data.</text>
</comment>
<evidence type="ECO:0000313" key="1">
    <source>
        <dbReference type="EMBL" id="GCC27241.1"/>
    </source>
</evidence>
<dbReference type="EMBL" id="BEZZ01000156">
    <property type="protein sequence ID" value="GCC27241.1"/>
    <property type="molecule type" value="Genomic_DNA"/>
</dbReference>
<evidence type="ECO:0000313" key="2">
    <source>
        <dbReference type="Proteomes" id="UP000287033"/>
    </source>
</evidence>
<reference evidence="1 2" key="1">
    <citation type="journal article" date="2018" name="Nat. Ecol. Evol.">
        <title>Shark genomes provide insights into elasmobranch evolution and the origin of vertebrates.</title>
        <authorList>
            <person name="Hara Y"/>
            <person name="Yamaguchi K"/>
            <person name="Onimaru K"/>
            <person name="Kadota M"/>
            <person name="Koyanagi M"/>
            <person name="Keeley SD"/>
            <person name="Tatsumi K"/>
            <person name="Tanaka K"/>
            <person name="Motone F"/>
            <person name="Kageyama Y"/>
            <person name="Nozu R"/>
            <person name="Adachi N"/>
            <person name="Nishimura O"/>
            <person name="Nakagawa R"/>
            <person name="Tanegashima C"/>
            <person name="Kiyatake I"/>
            <person name="Matsumoto R"/>
            <person name="Murakumo K"/>
            <person name="Nishida K"/>
            <person name="Terakita A"/>
            <person name="Kuratani S"/>
            <person name="Sato K"/>
            <person name="Hyodo S Kuraku.S."/>
        </authorList>
    </citation>
    <scope>NUCLEOTIDE SEQUENCE [LARGE SCALE GENOMIC DNA]</scope>
</reference>
<organism evidence="1 2">
    <name type="scientific">Chiloscyllium punctatum</name>
    <name type="common">Brownbanded bambooshark</name>
    <name type="synonym">Hemiscyllium punctatum</name>
    <dbReference type="NCBI Taxonomy" id="137246"/>
    <lineage>
        <taxon>Eukaryota</taxon>
        <taxon>Metazoa</taxon>
        <taxon>Chordata</taxon>
        <taxon>Craniata</taxon>
        <taxon>Vertebrata</taxon>
        <taxon>Chondrichthyes</taxon>
        <taxon>Elasmobranchii</taxon>
        <taxon>Galeomorphii</taxon>
        <taxon>Galeoidea</taxon>
        <taxon>Orectolobiformes</taxon>
        <taxon>Hemiscylliidae</taxon>
        <taxon>Chiloscyllium</taxon>
    </lineage>
</organism>
<name>A0A401SA10_CHIPU</name>
<proteinExistence type="predicted"/>
<sequence length="71" mass="8309">MCFCTSQISWHIKQRLKLLIVVKTNSSCFASRSQSSMRSATEHFTLSEMLPLWGRVFLESCQRTVQNVRRK</sequence>
<accession>A0A401SA10</accession>
<keyword evidence="2" id="KW-1185">Reference proteome</keyword>
<dbReference type="Proteomes" id="UP000287033">
    <property type="component" value="Unassembled WGS sequence"/>
</dbReference>